<dbReference type="InterPro" id="IPR013099">
    <property type="entry name" value="K_chnl_dom"/>
</dbReference>
<reference evidence="4 6" key="2">
    <citation type="submission" date="2023-07" db="EMBL/GenBank/DDBJ databases">
        <title>Sequencing the genomes of 1000 actinobacteria strains.</title>
        <authorList>
            <person name="Klenk H.-P."/>
        </authorList>
    </citation>
    <scope>NUCLEOTIDE SEQUENCE [LARGE SCALE GENOMIC DNA]</scope>
    <source>
        <strain evidence="4 6">DSM 44724</strain>
    </source>
</reference>
<name>A0A9X3PIW0_9ACTN</name>
<dbReference type="AlphaFoldDB" id="A0A9X3PIW0"/>
<feature type="transmembrane region" description="Helical" evidence="1">
    <location>
        <begin position="15"/>
        <end position="32"/>
    </location>
</feature>
<dbReference type="GO" id="GO:0034220">
    <property type="term" value="P:monoatomic ion transmembrane transport"/>
    <property type="evidence" value="ECO:0007669"/>
    <property type="project" value="UniProtKB-KW"/>
</dbReference>
<keyword evidence="3" id="KW-0813">Transport</keyword>
<sequence length="174" mass="19111">MQDNDNERPEPRAHPIRWILACVALMALYAVVPIDSEPDHGVLALRWGITVLMLIALATVIRWQALRQLREPDAPLGALVVGILAGLLLFALLDYGLAVHQPGEFNDLHTRVDALYFAVSTLLTVGFGDVSAQGQTARIVLCFQMAFNITALAGSASIVARKFSERALRRRKAR</sequence>
<feature type="domain" description="Potassium channel" evidence="2">
    <location>
        <begin position="89"/>
        <end position="164"/>
    </location>
</feature>
<keyword evidence="1" id="KW-0472">Membrane</keyword>
<dbReference type="Pfam" id="PF07885">
    <property type="entry name" value="Ion_trans_2"/>
    <property type="match status" value="1"/>
</dbReference>
<keyword evidence="1" id="KW-1133">Transmembrane helix</keyword>
<dbReference type="EMBL" id="JAPZVQ010000001">
    <property type="protein sequence ID" value="MDA1383722.1"/>
    <property type="molecule type" value="Genomic_DNA"/>
</dbReference>
<dbReference type="Gene3D" id="1.10.287.70">
    <property type="match status" value="1"/>
</dbReference>
<gene>
    <name evidence="4" type="ORF">J2S69_005006</name>
    <name evidence="3" type="ORF">O2L01_01900</name>
</gene>
<evidence type="ECO:0000313" key="4">
    <source>
        <dbReference type="EMBL" id="MDR7341287.1"/>
    </source>
</evidence>
<evidence type="ECO:0000313" key="5">
    <source>
        <dbReference type="Proteomes" id="UP001145799"/>
    </source>
</evidence>
<comment type="caution">
    <text evidence="3">The sequence shown here is derived from an EMBL/GenBank/DDBJ whole genome shotgun (WGS) entry which is preliminary data.</text>
</comment>
<feature type="transmembrane region" description="Helical" evidence="1">
    <location>
        <begin position="138"/>
        <end position="160"/>
    </location>
</feature>
<evidence type="ECO:0000259" key="2">
    <source>
        <dbReference type="Pfam" id="PF07885"/>
    </source>
</evidence>
<evidence type="ECO:0000313" key="6">
    <source>
        <dbReference type="Proteomes" id="UP001183604"/>
    </source>
</evidence>
<dbReference type="Proteomes" id="UP001183604">
    <property type="component" value="Unassembled WGS sequence"/>
</dbReference>
<protein>
    <submittedName>
        <fullName evidence="3">Potassium channel family protein</fullName>
    </submittedName>
</protein>
<evidence type="ECO:0000313" key="3">
    <source>
        <dbReference type="EMBL" id="MDA1383722.1"/>
    </source>
</evidence>
<dbReference type="SUPFAM" id="SSF81324">
    <property type="entry name" value="Voltage-gated potassium channels"/>
    <property type="match status" value="1"/>
</dbReference>
<accession>A0A9X3PIW0</accession>
<keyword evidence="6" id="KW-1185">Reference proteome</keyword>
<reference evidence="3" key="1">
    <citation type="submission" date="2022-12" db="EMBL/GenBank/DDBJ databases">
        <title>Gycomyces niveus sp.nov., a novel actinomycete isolated from soil in Shouguang.</title>
        <authorList>
            <person name="Yang X."/>
        </authorList>
    </citation>
    <scope>NUCLEOTIDE SEQUENCE</scope>
    <source>
        <strain evidence="3">DSM 44724</strain>
    </source>
</reference>
<dbReference type="RefSeq" id="WP_270119905.1">
    <property type="nucleotide sequence ID" value="NZ_BAAAOM010000001.1"/>
</dbReference>
<dbReference type="EMBL" id="JAVDYD010000001">
    <property type="protein sequence ID" value="MDR7341287.1"/>
    <property type="molecule type" value="Genomic_DNA"/>
</dbReference>
<keyword evidence="3" id="KW-0407">Ion channel</keyword>
<evidence type="ECO:0000256" key="1">
    <source>
        <dbReference type="SAM" id="Phobius"/>
    </source>
</evidence>
<proteinExistence type="predicted"/>
<keyword evidence="3" id="KW-0406">Ion transport</keyword>
<feature type="transmembrane region" description="Helical" evidence="1">
    <location>
        <begin position="75"/>
        <end position="93"/>
    </location>
</feature>
<dbReference type="Proteomes" id="UP001145799">
    <property type="component" value="Unassembled WGS sequence"/>
</dbReference>
<keyword evidence="1" id="KW-0812">Transmembrane</keyword>
<feature type="transmembrane region" description="Helical" evidence="1">
    <location>
        <begin position="44"/>
        <end position="63"/>
    </location>
</feature>
<organism evidence="3 5">
    <name type="scientific">Glycomyces lechevalierae</name>
    <dbReference type="NCBI Taxonomy" id="256034"/>
    <lineage>
        <taxon>Bacteria</taxon>
        <taxon>Bacillati</taxon>
        <taxon>Actinomycetota</taxon>
        <taxon>Actinomycetes</taxon>
        <taxon>Glycomycetales</taxon>
        <taxon>Glycomycetaceae</taxon>
        <taxon>Glycomyces</taxon>
    </lineage>
</organism>